<dbReference type="Pfam" id="PF00528">
    <property type="entry name" value="BPD_transp_1"/>
    <property type="match status" value="1"/>
</dbReference>
<evidence type="ECO:0000256" key="7">
    <source>
        <dbReference type="RuleBase" id="RU363032"/>
    </source>
</evidence>
<evidence type="ECO:0000259" key="8">
    <source>
        <dbReference type="PROSITE" id="PS50928"/>
    </source>
</evidence>
<feature type="domain" description="ABC transmembrane type-1" evidence="8">
    <location>
        <begin position="54"/>
        <end position="243"/>
    </location>
</feature>
<evidence type="ECO:0000256" key="5">
    <source>
        <dbReference type="ARBA" id="ARBA00022989"/>
    </source>
</evidence>
<comment type="subcellular location">
    <subcellularLocation>
        <location evidence="1 7">Cell membrane</location>
        <topology evidence="1 7">Multi-pass membrane protein</topology>
    </subcellularLocation>
</comment>
<keyword evidence="2 7" id="KW-0813">Transport</keyword>
<comment type="caution">
    <text evidence="9">The sequence shown here is derived from an EMBL/GenBank/DDBJ whole genome shotgun (WGS) entry which is preliminary data.</text>
</comment>
<dbReference type="InterPro" id="IPR035906">
    <property type="entry name" value="MetI-like_sf"/>
</dbReference>
<keyword evidence="5 7" id="KW-1133">Transmembrane helix</keyword>
<evidence type="ECO:0000256" key="4">
    <source>
        <dbReference type="ARBA" id="ARBA00022692"/>
    </source>
</evidence>
<dbReference type="EMBL" id="BJYY01000013">
    <property type="protein sequence ID" value="GEO34082.1"/>
    <property type="molecule type" value="Genomic_DNA"/>
</dbReference>
<keyword evidence="3" id="KW-1003">Cell membrane</keyword>
<evidence type="ECO:0000256" key="2">
    <source>
        <dbReference type="ARBA" id="ARBA00022448"/>
    </source>
</evidence>
<evidence type="ECO:0000313" key="10">
    <source>
        <dbReference type="Proteomes" id="UP000321181"/>
    </source>
</evidence>
<evidence type="ECO:0000256" key="6">
    <source>
        <dbReference type="ARBA" id="ARBA00023136"/>
    </source>
</evidence>
<dbReference type="GO" id="GO:0055085">
    <property type="term" value="P:transmembrane transport"/>
    <property type="evidence" value="ECO:0007669"/>
    <property type="project" value="InterPro"/>
</dbReference>
<comment type="similarity">
    <text evidence="7">Belongs to the binding-protein-dependent transport system permease family.</text>
</comment>
<feature type="transmembrane region" description="Helical" evidence="7">
    <location>
        <begin position="53"/>
        <end position="77"/>
    </location>
</feature>
<dbReference type="Gene3D" id="1.10.3720.10">
    <property type="entry name" value="MetI-like"/>
    <property type="match status" value="1"/>
</dbReference>
<dbReference type="InterPro" id="IPR000515">
    <property type="entry name" value="MetI-like"/>
</dbReference>
<evidence type="ECO:0000256" key="3">
    <source>
        <dbReference type="ARBA" id="ARBA00022475"/>
    </source>
</evidence>
<feature type="transmembrane region" description="Helical" evidence="7">
    <location>
        <begin position="222"/>
        <end position="243"/>
    </location>
</feature>
<dbReference type="AlphaFoldDB" id="A0A512DC67"/>
<feature type="transmembrane region" description="Helical" evidence="7">
    <location>
        <begin position="122"/>
        <end position="143"/>
    </location>
</feature>
<name>A0A512DC67_9CELL</name>
<organism evidence="9 10">
    <name type="scientific">Cellulomonas aerilata</name>
    <dbReference type="NCBI Taxonomy" id="515326"/>
    <lineage>
        <taxon>Bacteria</taxon>
        <taxon>Bacillati</taxon>
        <taxon>Actinomycetota</taxon>
        <taxon>Actinomycetes</taxon>
        <taxon>Micrococcales</taxon>
        <taxon>Cellulomonadaceae</taxon>
        <taxon>Cellulomonas</taxon>
    </lineage>
</organism>
<proteinExistence type="inferred from homology"/>
<dbReference type="PANTHER" id="PTHR43744:SF12">
    <property type="entry name" value="ABC TRANSPORTER PERMEASE PROTEIN MG189-RELATED"/>
    <property type="match status" value="1"/>
</dbReference>
<dbReference type="PROSITE" id="PS50928">
    <property type="entry name" value="ABC_TM1"/>
    <property type="match status" value="1"/>
</dbReference>
<dbReference type="CDD" id="cd06261">
    <property type="entry name" value="TM_PBP2"/>
    <property type="match status" value="1"/>
</dbReference>
<evidence type="ECO:0000256" key="1">
    <source>
        <dbReference type="ARBA" id="ARBA00004651"/>
    </source>
</evidence>
<gene>
    <name evidence="9" type="ORF">CAE01nite_18070</name>
</gene>
<feature type="transmembrane region" description="Helical" evidence="7">
    <location>
        <begin position="89"/>
        <end position="110"/>
    </location>
</feature>
<keyword evidence="10" id="KW-1185">Reference proteome</keyword>
<dbReference type="GO" id="GO:0005886">
    <property type="term" value="C:plasma membrane"/>
    <property type="evidence" value="ECO:0007669"/>
    <property type="project" value="UniProtKB-SubCell"/>
</dbReference>
<protein>
    <recommendedName>
        <fullName evidence="8">ABC transmembrane type-1 domain-containing protein</fullName>
    </recommendedName>
</protein>
<reference evidence="9 10" key="1">
    <citation type="submission" date="2019-07" db="EMBL/GenBank/DDBJ databases">
        <title>Whole genome shotgun sequence of Cellulomonas aerilata NBRC 106308.</title>
        <authorList>
            <person name="Hosoyama A."/>
            <person name="Uohara A."/>
            <person name="Ohji S."/>
            <person name="Ichikawa N."/>
        </authorList>
    </citation>
    <scope>NUCLEOTIDE SEQUENCE [LARGE SCALE GENOMIC DNA]</scope>
    <source>
        <strain evidence="9 10">NBRC 106308</strain>
    </source>
</reference>
<keyword evidence="4 7" id="KW-0812">Transmembrane</keyword>
<feature type="transmembrane region" description="Helical" evidence="7">
    <location>
        <begin position="164"/>
        <end position="187"/>
    </location>
</feature>
<dbReference type="Proteomes" id="UP000321181">
    <property type="component" value="Unassembled WGS sequence"/>
</dbReference>
<dbReference type="PANTHER" id="PTHR43744">
    <property type="entry name" value="ABC TRANSPORTER PERMEASE PROTEIN MG189-RELATED-RELATED"/>
    <property type="match status" value="1"/>
</dbReference>
<keyword evidence="6 7" id="KW-0472">Membrane</keyword>
<dbReference type="SUPFAM" id="SSF161098">
    <property type="entry name" value="MetI-like"/>
    <property type="match status" value="1"/>
</dbReference>
<evidence type="ECO:0000313" key="9">
    <source>
        <dbReference type="EMBL" id="GEO34082.1"/>
    </source>
</evidence>
<accession>A0A512DC67</accession>
<sequence length="257" mass="28548">MVALFLLFPLYWLVATALAPRGDLQGSELRLWPSTIDLSNFSRPLTALPFGSWYVNSAAIAVVAVLITVVVNLLAGFVLAKMEFRGRNVVFLVLLATLMIPVQVVMIPQFRIVAELGWLNTYWAVIIPRAAEAFGVFLARQFMLSIPDDLLDAARLDGASAFRIFRSVVLPLSKPLIAVLVIFTFMYRWNELGWPLIVLRDPALYTVPVGLAFLQGQYTTDYSALMSMALLSTLPMVLVFAVFQRYLVEGIATTGLK</sequence>